<feature type="compositionally biased region" description="Basic and acidic residues" evidence="1">
    <location>
        <begin position="1"/>
        <end position="10"/>
    </location>
</feature>
<sequence>MRARARVREPDYDDDDAPMRARRSRRSADSSKSPFVVRSPRRLPSRAFGGLRRPHPTRLLPFIVATRERRAAVLKERRDHPPRRTDQCSPGAACSGPPCPSLSALSSLLRYLRTWRRARWSMMSAK</sequence>
<protein>
    <submittedName>
        <fullName evidence="3">Uncharacterized protein</fullName>
    </submittedName>
</protein>
<proteinExistence type="predicted"/>
<feature type="region of interest" description="Disordered" evidence="1">
    <location>
        <begin position="74"/>
        <end position="96"/>
    </location>
</feature>
<reference evidence="3" key="1">
    <citation type="submission" date="2022-11" db="UniProtKB">
        <authorList>
            <consortium name="WormBaseParasite"/>
        </authorList>
    </citation>
    <scope>IDENTIFICATION</scope>
</reference>
<evidence type="ECO:0000313" key="3">
    <source>
        <dbReference type="WBParaSite" id="PSAMB.scaffold451size50595.g5992.t1"/>
    </source>
</evidence>
<organism evidence="2 3">
    <name type="scientific">Plectus sambesii</name>
    <dbReference type="NCBI Taxonomy" id="2011161"/>
    <lineage>
        <taxon>Eukaryota</taxon>
        <taxon>Metazoa</taxon>
        <taxon>Ecdysozoa</taxon>
        <taxon>Nematoda</taxon>
        <taxon>Chromadorea</taxon>
        <taxon>Plectida</taxon>
        <taxon>Plectina</taxon>
        <taxon>Plectoidea</taxon>
        <taxon>Plectidae</taxon>
        <taxon>Plectus</taxon>
    </lineage>
</organism>
<evidence type="ECO:0000313" key="2">
    <source>
        <dbReference type="Proteomes" id="UP000887566"/>
    </source>
</evidence>
<dbReference type="AlphaFoldDB" id="A0A914WMX9"/>
<dbReference type="WBParaSite" id="PSAMB.scaffold451size50595.g5992.t1">
    <property type="protein sequence ID" value="PSAMB.scaffold451size50595.g5992.t1"/>
    <property type="gene ID" value="PSAMB.scaffold451size50595.g5992"/>
</dbReference>
<feature type="region of interest" description="Disordered" evidence="1">
    <location>
        <begin position="1"/>
        <end position="52"/>
    </location>
</feature>
<keyword evidence="2" id="KW-1185">Reference proteome</keyword>
<accession>A0A914WMX9</accession>
<name>A0A914WMX9_9BILA</name>
<feature type="compositionally biased region" description="Basic and acidic residues" evidence="1">
    <location>
        <begin position="74"/>
        <end position="86"/>
    </location>
</feature>
<evidence type="ECO:0000256" key="1">
    <source>
        <dbReference type="SAM" id="MobiDB-lite"/>
    </source>
</evidence>
<dbReference type="Proteomes" id="UP000887566">
    <property type="component" value="Unplaced"/>
</dbReference>